<dbReference type="EMBL" id="KV428126">
    <property type="protein sequence ID" value="KZT35855.1"/>
    <property type="molecule type" value="Genomic_DNA"/>
</dbReference>
<evidence type="ECO:0000313" key="4">
    <source>
        <dbReference type="Proteomes" id="UP000076798"/>
    </source>
</evidence>
<dbReference type="AlphaFoldDB" id="A0A166AZK2"/>
<feature type="compositionally biased region" description="Polar residues" evidence="1">
    <location>
        <begin position="1"/>
        <end position="16"/>
    </location>
</feature>
<accession>A0A166AZK2</accession>
<keyword evidence="4" id="KW-1185">Reference proteome</keyword>
<evidence type="ECO:0000259" key="2">
    <source>
        <dbReference type="Pfam" id="PF09792"/>
    </source>
</evidence>
<dbReference type="Proteomes" id="UP000076798">
    <property type="component" value="Unassembled WGS sequence"/>
</dbReference>
<evidence type="ECO:0000256" key="1">
    <source>
        <dbReference type="SAM" id="MobiDB-lite"/>
    </source>
</evidence>
<gene>
    <name evidence="3" type="ORF">SISSUDRAFT_989993</name>
</gene>
<protein>
    <recommendedName>
        <fullName evidence="2">Ubiquitin 3 binding protein But2 C-terminal domain-containing protein</fullName>
    </recommendedName>
</protein>
<name>A0A166AZK2_9AGAM</name>
<organism evidence="3 4">
    <name type="scientific">Sistotremastrum suecicum HHB10207 ss-3</name>
    <dbReference type="NCBI Taxonomy" id="1314776"/>
    <lineage>
        <taxon>Eukaryota</taxon>
        <taxon>Fungi</taxon>
        <taxon>Dikarya</taxon>
        <taxon>Basidiomycota</taxon>
        <taxon>Agaricomycotina</taxon>
        <taxon>Agaricomycetes</taxon>
        <taxon>Sistotremastrales</taxon>
        <taxon>Sistotremastraceae</taxon>
        <taxon>Sistotremastrum</taxon>
    </lineage>
</organism>
<dbReference type="Pfam" id="PF09792">
    <property type="entry name" value="But2"/>
    <property type="match status" value="1"/>
</dbReference>
<sequence>MVKQATPIQLSQVSNQEPHKVFPTGPRGHMTNFGWVGPDDRHFVLTNEISTIGQFRTRDYGAQQCTLHFYFPEEARRPKYGWEDIPEVVTWDIRHHVDVNIYFLDAGEHVLNERTLNYDNKPARSHHLGAVTIGGNSTIVTERFHCETNTLYSFEFECASEDCFVDSWQDEEAPKGSFN</sequence>
<evidence type="ECO:0000313" key="3">
    <source>
        <dbReference type="EMBL" id="KZT35855.1"/>
    </source>
</evidence>
<dbReference type="InterPro" id="IPR018620">
    <property type="entry name" value="Ubiquitin3-bd_protein_But2_C"/>
</dbReference>
<feature type="region of interest" description="Disordered" evidence="1">
    <location>
        <begin position="1"/>
        <end position="23"/>
    </location>
</feature>
<reference evidence="3 4" key="1">
    <citation type="journal article" date="2016" name="Mol. Biol. Evol.">
        <title>Comparative Genomics of Early-Diverging Mushroom-Forming Fungi Provides Insights into the Origins of Lignocellulose Decay Capabilities.</title>
        <authorList>
            <person name="Nagy L.G."/>
            <person name="Riley R."/>
            <person name="Tritt A."/>
            <person name="Adam C."/>
            <person name="Daum C."/>
            <person name="Floudas D."/>
            <person name="Sun H."/>
            <person name="Yadav J.S."/>
            <person name="Pangilinan J."/>
            <person name="Larsson K.H."/>
            <person name="Matsuura K."/>
            <person name="Barry K."/>
            <person name="Labutti K."/>
            <person name="Kuo R."/>
            <person name="Ohm R.A."/>
            <person name="Bhattacharya S.S."/>
            <person name="Shirouzu T."/>
            <person name="Yoshinaga Y."/>
            <person name="Martin F.M."/>
            <person name="Grigoriev I.V."/>
            <person name="Hibbett D.S."/>
        </authorList>
    </citation>
    <scope>NUCLEOTIDE SEQUENCE [LARGE SCALE GENOMIC DNA]</scope>
    <source>
        <strain evidence="3 4">HHB10207 ss-3</strain>
    </source>
</reference>
<dbReference type="OrthoDB" id="3350619at2759"/>
<proteinExistence type="predicted"/>
<feature type="domain" description="Ubiquitin 3 binding protein But2 C-terminal" evidence="2">
    <location>
        <begin position="7"/>
        <end position="159"/>
    </location>
</feature>